<evidence type="ECO:0000259" key="2">
    <source>
        <dbReference type="PROSITE" id="PS51750"/>
    </source>
</evidence>
<dbReference type="EMBL" id="FSRA01000002">
    <property type="protein sequence ID" value="SIO50761.1"/>
    <property type="molecule type" value="Genomic_DNA"/>
</dbReference>
<dbReference type="InterPro" id="IPR053737">
    <property type="entry name" value="Type_II_TA_Toxin"/>
</dbReference>
<dbReference type="Pfam" id="PF13310">
    <property type="entry name" value="Virulence_RhuM"/>
    <property type="match status" value="1"/>
</dbReference>
<dbReference type="SUPFAM" id="SSF140931">
    <property type="entry name" value="Fic-like"/>
    <property type="match status" value="1"/>
</dbReference>
<protein>
    <submittedName>
        <fullName evidence="3">Fic/DOC family protein</fullName>
    </submittedName>
</protein>
<evidence type="ECO:0000313" key="4">
    <source>
        <dbReference type="Proteomes" id="UP000185003"/>
    </source>
</evidence>
<dbReference type="PANTHER" id="PTHR35810">
    <property type="entry name" value="CYTOPLASMIC PROTEIN-RELATED"/>
    <property type="match status" value="1"/>
</dbReference>
<dbReference type="SMART" id="SM01040">
    <property type="entry name" value="Bro-N"/>
    <property type="match status" value="1"/>
</dbReference>
<dbReference type="InterPro" id="IPR003497">
    <property type="entry name" value="BRO_N_domain"/>
</dbReference>
<dbReference type="PANTHER" id="PTHR35810:SF1">
    <property type="entry name" value="CYTOPLASMIC PROTEIN"/>
    <property type="match status" value="1"/>
</dbReference>
<dbReference type="Pfam" id="PF02661">
    <property type="entry name" value="Fic"/>
    <property type="match status" value="1"/>
</dbReference>
<dbReference type="PROSITE" id="PS51750">
    <property type="entry name" value="BRO_N"/>
    <property type="match status" value="1"/>
</dbReference>
<accession>A0A1N6K2M4</accession>
<sequence>MCYFYNDKRNDMENNQIIIYQTPDGETTIDVKLEKGTIWLTQKQIAELFGIQRPAITKHLSNIFKTNELEESSVCSKMEHTASDGKKYKTKYYNLDLILSLGYRVNSKNATKFRIWANKVLKEYLTIGYALNEKRLHEQRQQFNALKQAVRIMGNVVGNQELSSDETTGLLKVITDYTYALDVLDKYDHRNLTIEATHNQQLFVATYAEAMKAIQGLKDKFGGSSLFGNEKDESFQSSIATIYQSFGGHDLYPSIEEKAAHLLYFVVKNHSFSDGNKRIAAFLFVWFLEKNNILYRHDGTKRIADNALVALTLMIAESKPDEKDIIAQVVVNLINGYN</sequence>
<organism evidence="3 4">
    <name type="scientific">Chitinophaga niabensis</name>
    <dbReference type="NCBI Taxonomy" id="536979"/>
    <lineage>
        <taxon>Bacteria</taxon>
        <taxon>Pseudomonadati</taxon>
        <taxon>Bacteroidota</taxon>
        <taxon>Chitinophagia</taxon>
        <taxon>Chitinophagales</taxon>
        <taxon>Chitinophagaceae</taxon>
        <taxon>Chitinophaga</taxon>
    </lineage>
</organism>
<dbReference type="PROSITE" id="PS51459">
    <property type="entry name" value="FIDO"/>
    <property type="match status" value="1"/>
</dbReference>
<feature type="domain" description="Fido" evidence="1">
    <location>
        <begin position="189"/>
        <end position="331"/>
    </location>
</feature>
<dbReference type="Proteomes" id="UP000185003">
    <property type="component" value="Unassembled WGS sequence"/>
</dbReference>
<dbReference type="AlphaFoldDB" id="A0A1N6K2M4"/>
<feature type="domain" description="Bro-N" evidence="2">
    <location>
        <begin position="14"/>
        <end position="128"/>
    </location>
</feature>
<evidence type="ECO:0000313" key="3">
    <source>
        <dbReference type="EMBL" id="SIO50761.1"/>
    </source>
</evidence>
<dbReference type="InterPro" id="IPR011204">
    <property type="entry name" value="Virulence_RhuM-like"/>
</dbReference>
<gene>
    <name evidence="3" type="ORF">SAMN04488055_4949</name>
</gene>
<keyword evidence="4" id="KW-1185">Reference proteome</keyword>
<proteinExistence type="predicted"/>
<dbReference type="STRING" id="536979.SAMN04488055_4949"/>
<reference evidence="3 4" key="1">
    <citation type="submission" date="2016-11" db="EMBL/GenBank/DDBJ databases">
        <authorList>
            <person name="Jaros S."/>
            <person name="Januszkiewicz K."/>
            <person name="Wedrychowicz H."/>
        </authorList>
    </citation>
    <scope>NUCLEOTIDE SEQUENCE [LARGE SCALE GENOMIC DNA]</scope>
    <source>
        <strain evidence="3 4">DSM 24787</strain>
    </source>
</reference>
<evidence type="ECO:0000259" key="1">
    <source>
        <dbReference type="PROSITE" id="PS51459"/>
    </source>
</evidence>
<name>A0A1N6K2M4_9BACT</name>
<dbReference type="Gene3D" id="1.20.120.1870">
    <property type="entry name" value="Fic/DOC protein, Fido domain"/>
    <property type="match status" value="1"/>
</dbReference>
<dbReference type="InterPro" id="IPR003812">
    <property type="entry name" value="Fido"/>
</dbReference>
<dbReference type="InterPro" id="IPR036597">
    <property type="entry name" value="Fido-like_dom_sf"/>
</dbReference>